<dbReference type="EMBL" id="LTAZ01000005">
    <property type="protein sequence ID" value="KYH25370.1"/>
    <property type="molecule type" value="Genomic_DNA"/>
</dbReference>
<dbReference type="PANTHER" id="PTHR32507:SF8">
    <property type="entry name" value="CNH1P"/>
    <property type="match status" value="1"/>
</dbReference>
<evidence type="ECO:0000256" key="5">
    <source>
        <dbReference type="SAM" id="Phobius"/>
    </source>
</evidence>
<dbReference type="PATRIC" id="fig|1008153.3.peg.2074"/>
<protein>
    <submittedName>
        <fullName evidence="6">Uncharacterized protein</fullName>
    </submittedName>
</protein>
<keyword evidence="5" id="KW-0472">Membrane</keyword>
<keyword evidence="3" id="KW-0050">Antiport</keyword>
<evidence type="ECO:0000256" key="4">
    <source>
        <dbReference type="ARBA" id="ARBA00023065"/>
    </source>
</evidence>
<keyword evidence="5" id="KW-0812">Transmembrane</keyword>
<evidence type="ECO:0000256" key="1">
    <source>
        <dbReference type="ARBA" id="ARBA00004651"/>
    </source>
</evidence>
<evidence type="ECO:0000313" key="7">
    <source>
        <dbReference type="Proteomes" id="UP000075321"/>
    </source>
</evidence>
<feature type="transmembrane region" description="Helical" evidence="5">
    <location>
        <begin position="47"/>
        <end position="69"/>
    </location>
</feature>
<keyword evidence="2" id="KW-0813">Transport</keyword>
<comment type="subcellular location">
    <subcellularLocation>
        <location evidence="1">Cell membrane</location>
        <topology evidence="1">Multi-pass membrane protein</topology>
    </subcellularLocation>
</comment>
<dbReference type="GO" id="GO:0006811">
    <property type="term" value="P:monoatomic ion transport"/>
    <property type="evidence" value="ECO:0007669"/>
    <property type="project" value="UniProtKB-KW"/>
</dbReference>
<evidence type="ECO:0000313" key="6">
    <source>
        <dbReference type="EMBL" id="KYH25370.1"/>
    </source>
</evidence>
<name>A0A151ACU7_9EURY</name>
<dbReference type="Proteomes" id="UP000075321">
    <property type="component" value="Unassembled WGS sequence"/>
</dbReference>
<dbReference type="GO" id="GO:0015297">
    <property type="term" value="F:antiporter activity"/>
    <property type="evidence" value="ECO:0007669"/>
    <property type="project" value="UniProtKB-KW"/>
</dbReference>
<evidence type="ECO:0000256" key="3">
    <source>
        <dbReference type="ARBA" id="ARBA00022449"/>
    </source>
</evidence>
<evidence type="ECO:0000256" key="2">
    <source>
        <dbReference type="ARBA" id="ARBA00022448"/>
    </source>
</evidence>
<feature type="transmembrane region" description="Helical" evidence="5">
    <location>
        <begin position="75"/>
        <end position="95"/>
    </location>
</feature>
<dbReference type="AlphaFoldDB" id="A0A151ACU7"/>
<feature type="transmembrane region" description="Helical" evidence="5">
    <location>
        <begin position="6"/>
        <end position="26"/>
    </location>
</feature>
<comment type="caution">
    <text evidence="6">The sequence shown here is derived from an EMBL/GenBank/DDBJ whole genome shotgun (WGS) entry which is preliminary data.</text>
</comment>
<dbReference type="GO" id="GO:0005886">
    <property type="term" value="C:plasma membrane"/>
    <property type="evidence" value="ECO:0007669"/>
    <property type="project" value="UniProtKB-SubCell"/>
</dbReference>
<organism evidence="6 7">
    <name type="scientific">Halalkalicoccus paucihalophilus</name>
    <dbReference type="NCBI Taxonomy" id="1008153"/>
    <lineage>
        <taxon>Archaea</taxon>
        <taxon>Methanobacteriati</taxon>
        <taxon>Methanobacteriota</taxon>
        <taxon>Stenosarchaea group</taxon>
        <taxon>Halobacteria</taxon>
        <taxon>Halobacteriales</taxon>
        <taxon>Halococcaceae</taxon>
        <taxon>Halalkalicoccus</taxon>
    </lineage>
</organism>
<keyword evidence="5" id="KW-1133">Transmembrane helix</keyword>
<dbReference type="OrthoDB" id="157118at2157"/>
<dbReference type="PANTHER" id="PTHR32507">
    <property type="entry name" value="NA(+)/H(+) ANTIPORTER 1"/>
    <property type="match status" value="1"/>
</dbReference>
<keyword evidence="4" id="KW-0406">Ion transport</keyword>
<proteinExistence type="predicted"/>
<gene>
    <name evidence="6" type="ORF">HAPAU_20400</name>
</gene>
<keyword evidence="7" id="KW-1185">Reference proteome</keyword>
<sequence length="113" mass="12196">MMLPWQGWLALGWRGVAFAGVVLLFRRLPVVLPAAGLLSPLRRRADTLLVGWFGPIGIAAVFYATLVVHETGSRLAWQISSLVIVVSILAYGVTATPFTRLYGARTDGKSASD</sequence>
<accession>A0A151ACU7</accession>
<reference evidence="6 7" key="1">
    <citation type="submission" date="2016-02" db="EMBL/GenBank/DDBJ databases">
        <title>Genome sequence of Halalkalicoccus paucihalophilus DSM 24557.</title>
        <authorList>
            <person name="Poehlein A."/>
            <person name="Daniel R."/>
        </authorList>
    </citation>
    <scope>NUCLEOTIDE SEQUENCE [LARGE SCALE GENOMIC DNA]</scope>
    <source>
        <strain evidence="6 7">DSM 24557</strain>
    </source>
</reference>